<dbReference type="InterPro" id="IPR018253">
    <property type="entry name" value="DnaJ_domain_CS"/>
</dbReference>
<dbReference type="InterPro" id="IPR052448">
    <property type="entry name" value="DnaJ_C16_autophagy_reg"/>
</dbReference>
<proteinExistence type="predicted"/>
<dbReference type="SUPFAM" id="SSF46565">
    <property type="entry name" value="Chaperone J-domain"/>
    <property type="match status" value="1"/>
</dbReference>
<dbReference type="InterPro" id="IPR036869">
    <property type="entry name" value="J_dom_sf"/>
</dbReference>
<dbReference type="CDD" id="cd06257">
    <property type="entry name" value="DnaJ"/>
    <property type="match status" value="1"/>
</dbReference>
<dbReference type="InterPro" id="IPR001623">
    <property type="entry name" value="DnaJ_domain"/>
</dbReference>
<dbReference type="AlphaFoldDB" id="A0A0H5RCT0"/>
<dbReference type="Pfam" id="PF00226">
    <property type="entry name" value="DnaJ"/>
    <property type="match status" value="1"/>
</dbReference>
<reference evidence="3" key="1">
    <citation type="submission" date="2015-04" db="EMBL/GenBank/DDBJ databases">
        <title>The genome sequence of the plant pathogenic Rhizarian Plasmodiophora brassicae reveals insights in its biotrophic life cycle and the origin of chitin synthesis.</title>
        <authorList>
            <person name="Schwelm A."/>
            <person name="Fogelqvist J."/>
            <person name="Knaust A."/>
            <person name="Julke S."/>
            <person name="Lilja T."/>
            <person name="Dhandapani V."/>
            <person name="Bonilla-Rosso G."/>
            <person name="Karlsson M."/>
            <person name="Shevchenko A."/>
            <person name="Choi S.R."/>
            <person name="Kim H.G."/>
            <person name="Park J.Y."/>
            <person name="Lim Y.P."/>
            <person name="Ludwig-Muller J."/>
            <person name="Dixelius C."/>
        </authorList>
    </citation>
    <scope>NUCLEOTIDE SEQUENCE</scope>
    <source>
        <tissue evidence="3">Potato root galls</tissue>
    </source>
</reference>
<keyword evidence="1" id="KW-0472">Membrane</keyword>
<evidence type="ECO:0000259" key="2">
    <source>
        <dbReference type="PROSITE" id="PS50076"/>
    </source>
</evidence>
<organism evidence="3">
    <name type="scientific">Spongospora subterranea</name>
    <dbReference type="NCBI Taxonomy" id="70186"/>
    <lineage>
        <taxon>Eukaryota</taxon>
        <taxon>Sar</taxon>
        <taxon>Rhizaria</taxon>
        <taxon>Endomyxa</taxon>
        <taxon>Phytomyxea</taxon>
        <taxon>Plasmodiophorida</taxon>
        <taxon>Plasmodiophoridae</taxon>
        <taxon>Spongospora</taxon>
    </lineage>
</organism>
<feature type="domain" description="J" evidence="2">
    <location>
        <begin position="45"/>
        <end position="108"/>
    </location>
</feature>
<dbReference type="InterPro" id="IPR036249">
    <property type="entry name" value="Thioredoxin-like_sf"/>
</dbReference>
<dbReference type="PRINTS" id="PR00625">
    <property type="entry name" value="JDOMAIN"/>
</dbReference>
<dbReference type="Gene3D" id="1.10.287.110">
    <property type="entry name" value="DnaJ domain"/>
    <property type="match status" value="1"/>
</dbReference>
<dbReference type="EMBL" id="HACM01010960">
    <property type="protein sequence ID" value="CRZ11402.1"/>
    <property type="molecule type" value="Transcribed_RNA"/>
</dbReference>
<keyword evidence="1" id="KW-1133">Transmembrane helix</keyword>
<dbReference type="SUPFAM" id="SSF52833">
    <property type="entry name" value="Thioredoxin-like"/>
    <property type="match status" value="1"/>
</dbReference>
<protein>
    <recommendedName>
        <fullName evidence="2">J domain-containing protein</fullName>
    </recommendedName>
</protein>
<evidence type="ECO:0000313" key="3">
    <source>
        <dbReference type="EMBL" id="CRZ11402.1"/>
    </source>
</evidence>
<sequence>GEGRRGTSLSQRAMKCHPFSWSSMICMIVSIVLLYNACRSEAHPNPYLILGVTRNQIPTQIKTAFQKLAKSWHPDKNRQSSEQIFQRIRRAYDVLSNPISRNHYDRIGRFPSENSNAFDYQEIAIQKYAAVGASQAYNRDPDRFSPSTLLADDSYPALVEDKIARFGGVYLVKVYSEKCYQCSSISKAWEDAVLGYQGMISFGRINFGIAPKIVRNLGISSLPQVFAVTPDPFNSQRSVTTLMRLDNPSTFGIGSVARFLSVISSCGNITRLGSSMETTTFLSSNHSTKILFVSRIHTSIPLPLIRFMHRRDLPPQVAFAFAAESQLNPDLRVLAEGLDSSTYIIVQNPPFHKASLLSELTEWYQLLCIDSDAVVAKLLQYAGPVLTELTYDTYYDACYRNGTICIVSMSKSYEDAVEFYLKAKIAETAQKLKTDAPVRMGWVNADQQGDFLRSLRIKDSYKHNGIALCVVKPSVQGWRCFAGSSPFDGDQARNWVTAAVSEVRVSAFNEKLPFLVPISTGSGSGFIDGLSRTVSGFISLIMYGALAGAAIFLFLGPSVI</sequence>
<feature type="non-terminal residue" evidence="3">
    <location>
        <position position="1"/>
    </location>
</feature>
<dbReference type="PROSITE" id="PS50076">
    <property type="entry name" value="DNAJ_2"/>
    <property type="match status" value="1"/>
</dbReference>
<dbReference type="PANTHER" id="PTHR44303:SF2">
    <property type="entry name" value="DNAJ HOMOLOG SUBFAMILY C MEMBER 16"/>
    <property type="match status" value="1"/>
</dbReference>
<dbReference type="SMART" id="SM00271">
    <property type="entry name" value="DnaJ"/>
    <property type="match status" value="1"/>
</dbReference>
<dbReference type="PROSITE" id="PS00636">
    <property type="entry name" value="DNAJ_1"/>
    <property type="match status" value="1"/>
</dbReference>
<feature type="transmembrane region" description="Helical" evidence="1">
    <location>
        <begin position="534"/>
        <end position="555"/>
    </location>
</feature>
<name>A0A0H5RCT0_9EUKA</name>
<dbReference type="PANTHER" id="PTHR44303">
    <property type="entry name" value="DNAJ HOMOLOG SUBFAMILY C MEMBER 16"/>
    <property type="match status" value="1"/>
</dbReference>
<dbReference type="Gene3D" id="3.40.30.10">
    <property type="entry name" value="Glutaredoxin"/>
    <property type="match status" value="1"/>
</dbReference>
<accession>A0A0H5RCT0</accession>
<evidence type="ECO:0000256" key="1">
    <source>
        <dbReference type="SAM" id="Phobius"/>
    </source>
</evidence>
<keyword evidence="1" id="KW-0812">Transmembrane</keyword>